<keyword evidence="2" id="KW-1185">Reference proteome</keyword>
<name>A0A2D1UCF9_9SPHI</name>
<proteinExistence type="predicted"/>
<dbReference type="OrthoDB" id="1442826at2"/>
<gene>
    <name evidence="1" type="ORF">CPT03_13835</name>
</gene>
<evidence type="ECO:0008006" key="3">
    <source>
        <dbReference type="Google" id="ProtNLM"/>
    </source>
</evidence>
<organism evidence="1 2">
    <name type="scientific">Pedobacter ginsengisoli</name>
    <dbReference type="NCBI Taxonomy" id="363852"/>
    <lineage>
        <taxon>Bacteria</taxon>
        <taxon>Pseudomonadati</taxon>
        <taxon>Bacteroidota</taxon>
        <taxon>Sphingobacteriia</taxon>
        <taxon>Sphingobacteriales</taxon>
        <taxon>Sphingobacteriaceae</taxon>
        <taxon>Pedobacter</taxon>
    </lineage>
</organism>
<protein>
    <recommendedName>
        <fullName evidence="3">Transcriptional regulator</fullName>
    </recommendedName>
</protein>
<reference evidence="1 2" key="1">
    <citation type="submission" date="2017-10" db="EMBL/GenBank/DDBJ databases">
        <title>Whole genome of Pedobacter ginsengisoli T01R-27 isolated from tomato rhizosphere.</title>
        <authorList>
            <person name="Weon H.-Y."/>
            <person name="Lee S.A."/>
            <person name="Sang M.K."/>
            <person name="Song J."/>
        </authorList>
    </citation>
    <scope>NUCLEOTIDE SEQUENCE [LARGE SCALE GENOMIC DNA]</scope>
    <source>
        <strain evidence="1 2">T01R-27</strain>
    </source>
</reference>
<dbReference type="KEGG" id="pgs:CPT03_13835"/>
<accession>A0A2D1UCF9</accession>
<dbReference type="EMBL" id="CP024091">
    <property type="protein sequence ID" value="ATP59251.1"/>
    <property type="molecule type" value="Genomic_DNA"/>
</dbReference>
<dbReference type="Proteomes" id="UP000223749">
    <property type="component" value="Chromosome"/>
</dbReference>
<evidence type="ECO:0000313" key="1">
    <source>
        <dbReference type="EMBL" id="ATP59251.1"/>
    </source>
</evidence>
<dbReference type="AlphaFoldDB" id="A0A2D1UCF9"/>
<sequence>MKQDKLIDVFLTVISREQRVEFSHISLFLAIYHQWQKNHWIEAIPITRRKLMASSKIRSTATYHKCIRELVELNIIRYLPSYHPKGSRIYFNTGILD</sequence>
<evidence type="ECO:0000313" key="2">
    <source>
        <dbReference type="Proteomes" id="UP000223749"/>
    </source>
</evidence>